<dbReference type="InterPro" id="IPR006162">
    <property type="entry name" value="Ppantetheine_attach_site"/>
</dbReference>
<dbReference type="SMART" id="SM00827">
    <property type="entry name" value="PKS_AT"/>
    <property type="match status" value="1"/>
</dbReference>
<dbReference type="InterPro" id="IPR032821">
    <property type="entry name" value="PKS_assoc"/>
</dbReference>
<dbReference type="SMART" id="SM00823">
    <property type="entry name" value="PKS_PP"/>
    <property type="match status" value="1"/>
</dbReference>
<dbReference type="EMBL" id="CP043494">
    <property type="protein sequence ID" value="WNG46586.1"/>
    <property type="molecule type" value="Genomic_DNA"/>
</dbReference>
<evidence type="ECO:0000256" key="3">
    <source>
        <dbReference type="ARBA" id="ARBA00022679"/>
    </source>
</evidence>
<proteinExistence type="predicted"/>
<dbReference type="SMART" id="SM00824">
    <property type="entry name" value="PKS_TE"/>
    <property type="match status" value="1"/>
</dbReference>
<dbReference type="Pfam" id="PF02801">
    <property type="entry name" value="Ketoacyl-synt_C"/>
    <property type="match status" value="1"/>
</dbReference>
<evidence type="ECO:0000313" key="6">
    <source>
        <dbReference type="EMBL" id="WNG46586.1"/>
    </source>
</evidence>
<dbReference type="RefSeq" id="WP_395823124.1">
    <property type="nucleotide sequence ID" value="NZ_CP043494.1"/>
</dbReference>
<accession>A0ABY9WUN2</accession>
<keyword evidence="6" id="KW-0012">Acyltransferase</keyword>
<dbReference type="PROSITE" id="PS00606">
    <property type="entry name" value="KS3_1"/>
    <property type="match status" value="1"/>
</dbReference>
<dbReference type="InterPro" id="IPR014043">
    <property type="entry name" value="Acyl_transferase_dom"/>
</dbReference>
<dbReference type="InterPro" id="IPR020802">
    <property type="entry name" value="TesA-like"/>
</dbReference>
<dbReference type="InterPro" id="IPR050091">
    <property type="entry name" value="PKS_NRPS_Biosynth_Enz"/>
</dbReference>
<dbReference type="PANTHER" id="PTHR43775:SF51">
    <property type="entry name" value="INACTIVE PHENOLPHTHIOCEROL SYNTHESIS POLYKETIDE SYNTHASE TYPE I PKS1-RELATED"/>
    <property type="match status" value="1"/>
</dbReference>
<evidence type="ECO:0000256" key="1">
    <source>
        <dbReference type="ARBA" id="ARBA00022450"/>
    </source>
</evidence>
<dbReference type="CDD" id="cd00833">
    <property type="entry name" value="PKS"/>
    <property type="match status" value="1"/>
</dbReference>
<dbReference type="SMART" id="SM00825">
    <property type="entry name" value="PKS_KS"/>
    <property type="match status" value="1"/>
</dbReference>
<keyword evidence="1" id="KW-0596">Phosphopantetheine</keyword>
<dbReference type="InterPro" id="IPR029058">
    <property type="entry name" value="AB_hydrolase_fold"/>
</dbReference>
<evidence type="ECO:0000259" key="5">
    <source>
        <dbReference type="PROSITE" id="PS52004"/>
    </source>
</evidence>
<dbReference type="SUPFAM" id="SSF52151">
    <property type="entry name" value="FabD/lysophospholipase-like"/>
    <property type="match status" value="1"/>
</dbReference>
<dbReference type="Pfam" id="PF00109">
    <property type="entry name" value="ketoacyl-synt"/>
    <property type="match status" value="1"/>
</dbReference>
<dbReference type="Proteomes" id="UP001611383">
    <property type="component" value="Chromosome"/>
</dbReference>
<dbReference type="Gene3D" id="3.40.47.10">
    <property type="match status" value="1"/>
</dbReference>
<dbReference type="SUPFAM" id="SSF53474">
    <property type="entry name" value="alpha/beta-Hydrolases"/>
    <property type="match status" value="1"/>
</dbReference>
<dbReference type="SUPFAM" id="SSF53901">
    <property type="entry name" value="Thiolase-like"/>
    <property type="match status" value="1"/>
</dbReference>
<keyword evidence="7" id="KW-1185">Reference proteome</keyword>
<dbReference type="PROSITE" id="PS00012">
    <property type="entry name" value="PHOSPHOPANTETHEINE"/>
    <property type="match status" value="1"/>
</dbReference>
<dbReference type="InterPro" id="IPR036736">
    <property type="entry name" value="ACP-like_sf"/>
</dbReference>
<dbReference type="GO" id="GO:0016746">
    <property type="term" value="F:acyltransferase activity"/>
    <property type="evidence" value="ECO:0007669"/>
    <property type="project" value="UniProtKB-KW"/>
</dbReference>
<keyword evidence="3" id="KW-0808">Transferase</keyword>
<keyword evidence="2" id="KW-0597">Phosphoprotein</keyword>
<dbReference type="InterPro" id="IPR009081">
    <property type="entry name" value="PP-bd_ACP"/>
</dbReference>
<dbReference type="InterPro" id="IPR020806">
    <property type="entry name" value="PKS_PP-bd"/>
</dbReference>
<evidence type="ECO:0000256" key="2">
    <source>
        <dbReference type="ARBA" id="ARBA00022553"/>
    </source>
</evidence>
<dbReference type="Pfam" id="PF00550">
    <property type="entry name" value="PP-binding"/>
    <property type="match status" value="1"/>
</dbReference>
<dbReference type="PANTHER" id="PTHR43775">
    <property type="entry name" value="FATTY ACID SYNTHASE"/>
    <property type="match status" value="1"/>
</dbReference>
<dbReference type="InterPro" id="IPR016036">
    <property type="entry name" value="Malonyl_transacylase_ACP-bd"/>
</dbReference>
<dbReference type="Gene3D" id="1.10.1200.10">
    <property type="entry name" value="ACP-like"/>
    <property type="match status" value="1"/>
</dbReference>
<dbReference type="SUPFAM" id="SSF55048">
    <property type="entry name" value="Probable ACP-binding domain of malonyl-CoA ACP transacylase"/>
    <property type="match status" value="1"/>
</dbReference>
<dbReference type="SUPFAM" id="SSF47336">
    <property type="entry name" value="ACP-like"/>
    <property type="match status" value="1"/>
</dbReference>
<dbReference type="InterPro" id="IPR014030">
    <property type="entry name" value="Ketoacyl_synth_N"/>
</dbReference>
<dbReference type="Gene3D" id="3.30.70.3290">
    <property type="match status" value="1"/>
</dbReference>
<dbReference type="Gene3D" id="3.40.50.1820">
    <property type="entry name" value="alpha/beta hydrolase"/>
    <property type="match status" value="1"/>
</dbReference>
<reference evidence="6 7" key="1">
    <citation type="submission" date="2019-08" db="EMBL/GenBank/DDBJ databases">
        <title>Archangium and Cystobacter genomes.</title>
        <authorList>
            <person name="Chen I.-C.K."/>
            <person name="Wielgoss S."/>
        </authorList>
    </citation>
    <scope>NUCLEOTIDE SEQUENCE [LARGE SCALE GENOMIC DNA]</scope>
    <source>
        <strain evidence="6 7">Cbm 6</strain>
    </source>
</reference>
<dbReference type="InterPro" id="IPR020841">
    <property type="entry name" value="PKS_Beta-ketoAc_synthase_dom"/>
</dbReference>
<dbReference type="InterPro" id="IPR016039">
    <property type="entry name" value="Thiolase-like"/>
</dbReference>
<gene>
    <name evidence="6" type="ORF">F0U60_22575</name>
</gene>
<dbReference type="PROSITE" id="PS52004">
    <property type="entry name" value="KS3_2"/>
    <property type="match status" value="1"/>
</dbReference>
<protein>
    <submittedName>
        <fullName evidence="6">Acyltransferase domain-containing protein</fullName>
    </submittedName>
</protein>
<dbReference type="InterPro" id="IPR001031">
    <property type="entry name" value="Thioesterase"/>
</dbReference>
<dbReference type="Pfam" id="PF00698">
    <property type="entry name" value="Acyl_transf_1"/>
    <property type="match status" value="1"/>
</dbReference>
<dbReference type="InterPro" id="IPR001227">
    <property type="entry name" value="Ac_transferase_dom_sf"/>
</dbReference>
<feature type="domain" description="Carrier" evidence="4">
    <location>
        <begin position="897"/>
        <end position="972"/>
    </location>
</feature>
<dbReference type="Pfam" id="PF16197">
    <property type="entry name" value="KAsynt_C_assoc"/>
    <property type="match status" value="1"/>
</dbReference>
<dbReference type="InterPro" id="IPR018201">
    <property type="entry name" value="Ketoacyl_synth_AS"/>
</dbReference>
<dbReference type="Gene3D" id="3.40.366.10">
    <property type="entry name" value="Malonyl-Coenzyme A Acyl Carrier Protein, domain 2"/>
    <property type="match status" value="1"/>
</dbReference>
<organism evidence="6 7">
    <name type="scientific">Archangium minus</name>
    <dbReference type="NCBI Taxonomy" id="83450"/>
    <lineage>
        <taxon>Bacteria</taxon>
        <taxon>Pseudomonadati</taxon>
        <taxon>Myxococcota</taxon>
        <taxon>Myxococcia</taxon>
        <taxon>Myxococcales</taxon>
        <taxon>Cystobacterineae</taxon>
        <taxon>Archangiaceae</taxon>
        <taxon>Archangium</taxon>
    </lineage>
</organism>
<evidence type="ECO:0000313" key="7">
    <source>
        <dbReference type="Proteomes" id="UP001611383"/>
    </source>
</evidence>
<dbReference type="InterPro" id="IPR016035">
    <property type="entry name" value="Acyl_Trfase/lysoPLipase"/>
</dbReference>
<name>A0ABY9WUN2_9BACT</name>
<feature type="domain" description="Ketosynthase family 3 (KS3)" evidence="5">
    <location>
        <begin position="15"/>
        <end position="424"/>
    </location>
</feature>
<dbReference type="PROSITE" id="PS50075">
    <property type="entry name" value="CARRIER"/>
    <property type="match status" value="1"/>
</dbReference>
<evidence type="ECO:0000259" key="4">
    <source>
        <dbReference type="PROSITE" id="PS50075"/>
    </source>
</evidence>
<dbReference type="Pfam" id="PF00975">
    <property type="entry name" value="Thioesterase"/>
    <property type="match status" value="1"/>
</dbReference>
<sequence>MADQHDPSSQDPSMEMALAIVGLSVRVPGARDARQFWSNLATGVESITFLPASEGQVAAAGVLDDAECFDAAFFGYAPSEAEQMDPQHRLFLECSWSALESAGYAPRGKPMRAGVYAGASFSTYLLSSVLPDAQRSGRSLADSLFGCSGNFLATRVAYELDLTGPSLTVQTACSTSLVAVHLACQALLSRECDLALAGGVSVRVPQVRAYPYQEGGILSPDGHCRPFDVRAAGTVGGNGVGVVVLKRLSDAIADRDPIRAVILGTAINNDGSSKTGFSAPSVVGQAAVISEAQSVAGIEPHSISYIEAHGTGTPLGDPLEVAALKQVFSGGTPGSCGLGSVKSNLGHLDAAAGVTGLIKAVLALENRLLPPTLHFTAPNPRLGLEGSPFYVVAKPTPWTGPVPRCAGVSSFGIGGTNAHAVLQEAPAVPSDPPRRDEELLLLSAKSEAALERMSAELAEHLGQGGARLADVAHTLQTGRARFPWRRFVVAGRPEEAAALLGEREPERVRTALDEVAQRGVAFLFPGGGSQRVNMGTGFLREPAFREALGRCAELMRGPLGGDIREVMFAGPERFDAASRELERPLWVQSTLFACNWAMAQLWLSWGVQPEVVLGHSLGEYAAACLAGVFTLEEACSLMVVRARMAEQMPPGAMVSVLAPLEEVQPLLGTALSVAALNGPATCVLSGPTEAVEYFERALEERGVQFKRVRYGRAAHSAMLEPYLAGFAKVVERVKLRPPKLPVVSSATGRWLSEREATDPAYWVRHLRDTVRFSEALETLLTSGERALIEVGPGSTLGSLARQHPARTSQPVLATLPSGATAQSSPLAPLGEAWLAGVSVDWERFRAGERRRRVPLPTYSFERERYWLEPEVSTSVASVSRSVSVTQRNVRKGGAPALARNATEQALVECFSELFRIEGIGIHDDFFALGGDSLMGLRLTGLIGQRLGVRLPLKTLVEAPTIAALAETLGATRETVAPARASCLVRLQEGLNGPALFCLHAMTGQTFFYRQLVRLISPSRPAYGVESPGLEEGGLAPTTIEEMATHYLEAVRAVQPTGPYLLVGASFGGVLAYELGRRLSAEGHAVPLCALLDSPGPGRLPSPPRDDAELLEFARAVMQPGSPEQERQLLRMWKTHVEALYRYTAPRWETGELQFFRAAELQPRMPDHLELPWLDRCSAVRVEVVSGSHTSMMFSPHVEGLAARLRACLERARV</sequence>
<dbReference type="InterPro" id="IPR014031">
    <property type="entry name" value="Ketoacyl_synth_C"/>
</dbReference>